<dbReference type="RefSeq" id="WP_093505100.1">
    <property type="nucleotide sequence ID" value="NZ_BSSG01000005.1"/>
</dbReference>
<name>A0A1I1W2P7_PSEOC</name>
<accession>A0A1I1W2P7</accession>
<keyword evidence="2" id="KW-1185">Reference proteome</keyword>
<dbReference type="EMBL" id="FOMO01000005">
    <property type="protein sequence ID" value="SFD89417.1"/>
    <property type="molecule type" value="Genomic_DNA"/>
</dbReference>
<sequence>MTIHIPLLKIATDIGLCESVVSNWVTHSWPYPDGSGYRVFFKIDTPSHVRQLLPQITPTNMLIVLAH</sequence>
<gene>
    <name evidence="1" type="ORF">SAMN05216372_105182</name>
</gene>
<evidence type="ECO:0000313" key="1">
    <source>
        <dbReference type="EMBL" id="SFD89417.1"/>
    </source>
</evidence>
<organism evidence="1 2">
    <name type="scientific">Pseudomonas straminea</name>
    <dbReference type="NCBI Taxonomy" id="47882"/>
    <lineage>
        <taxon>Bacteria</taxon>
        <taxon>Pseudomonadati</taxon>
        <taxon>Pseudomonadota</taxon>
        <taxon>Gammaproteobacteria</taxon>
        <taxon>Pseudomonadales</taxon>
        <taxon>Pseudomonadaceae</taxon>
        <taxon>Phytopseudomonas</taxon>
    </lineage>
</organism>
<dbReference type="AlphaFoldDB" id="A0A1I1W2P7"/>
<protein>
    <submittedName>
        <fullName evidence="1">Uncharacterized protein</fullName>
    </submittedName>
</protein>
<evidence type="ECO:0000313" key="2">
    <source>
        <dbReference type="Proteomes" id="UP000243950"/>
    </source>
</evidence>
<proteinExistence type="predicted"/>
<reference evidence="2" key="1">
    <citation type="submission" date="2016-10" db="EMBL/GenBank/DDBJ databases">
        <authorList>
            <person name="Varghese N."/>
            <person name="Submissions S."/>
        </authorList>
    </citation>
    <scope>NUCLEOTIDE SEQUENCE [LARGE SCALE GENOMIC DNA]</scope>
    <source>
        <strain evidence="2">JCM 2783</strain>
    </source>
</reference>
<dbReference type="Proteomes" id="UP000243950">
    <property type="component" value="Unassembled WGS sequence"/>
</dbReference>